<organism evidence="2 3">
    <name type="scientific">Streptomyces lasiicapitis</name>
    <dbReference type="NCBI Taxonomy" id="1923961"/>
    <lineage>
        <taxon>Bacteria</taxon>
        <taxon>Bacillati</taxon>
        <taxon>Actinomycetota</taxon>
        <taxon>Actinomycetes</taxon>
        <taxon>Kitasatosporales</taxon>
        <taxon>Streptomycetaceae</taxon>
        <taxon>Streptomyces</taxon>
    </lineage>
</organism>
<feature type="compositionally biased region" description="Low complexity" evidence="1">
    <location>
        <begin position="142"/>
        <end position="169"/>
    </location>
</feature>
<proteinExistence type="predicted"/>
<protein>
    <recommendedName>
        <fullName evidence="4">SseB protein N-terminal domain-containing protein</fullName>
    </recommendedName>
</protein>
<gene>
    <name evidence="2" type="ORF">GCM10012286_17750</name>
</gene>
<reference evidence="3" key="1">
    <citation type="journal article" date="2019" name="Int. J. Syst. Evol. Microbiol.">
        <title>The Global Catalogue of Microorganisms (GCM) 10K type strain sequencing project: providing services to taxonomists for standard genome sequencing and annotation.</title>
        <authorList>
            <consortium name="The Broad Institute Genomics Platform"/>
            <consortium name="The Broad Institute Genome Sequencing Center for Infectious Disease"/>
            <person name="Wu L."/>
            <person name="Ma J."/>
        </authorList>
    </citation>
    <scope>NUCLEOTIDE SEQUENCE [LARGE SCALE GENOMIC DNA]</scope>
    <source>
        <strain evidence="3">CGMCC 4.7349</strain>
    </source>
</reference>
<evidence type="ECO:0000313" key="3">
    <source>
        <dbReference type="Proteomes" id="UP000656881"/>
    </source>
</evidence>
<name>A0ABQ2LMC8_9ACTN</name>
<dbReference type="EMBL" id="BMNG01000004">
    <property type="protein sequence ID" value="GGO40131.1"/>
    <property type="molecule type" value="Genomic_DNA"/>
</dbReference>
<feature type="region of interest" description="Disordered" evidence="1">
    <location>
        <begin position="1"/>
        <end position="22"/>
    </location>
</feature>
<feature type="compositionally biased region" description="Basic and acidic residues" evidence="1">
    <location>
        <begin position="128"/>
        <end position="140"/>
    </location>
</feature>
<evidence type="ECO:0000313" key="2">
    <source>
        <dbReference type="EMBL" id="GGO40131.1"/>
    </source>
</evidence>
<dbReference type="Proteomes" id="UP000656881">
    <property type="component" value="Unassembled WGS sequence"/>
</dbReference>
<comment type="caution">
    <text evidence="2">The sequence shown here is derived from an EMBL/GenBank/DDBJ whole genome shotgun (WGS) entry which is preliminary data.</text>
</comment>
<sequence length="205" mass="21341">MTQQLVYGEDPEPSERGPAGPLFVPVRPGPAGCVARLFRTPVGGRTAVAFTTPQRLADELGARQPWIRLSEPALRSLTEPLGVARVTVDPRLTPRTADSTATGLPPGFPAEARTSRTSRTSRPSGRPADSRTADSPDLRRVPALPAAPASPAAPHLTPAGPGAVAASADTARRTSRWRDWDPQAVGALRVTGAAAIVGALTAWIG</sequence>
<feature type="region of interest" description="Disordered" evidence="1">
    <location>
        <begin position="88"/>
        <end position="178"/>
    </location>
</feature>
<feature type="compositionally biased region" description="Low complexity" evidence="1">
    <location>
        <begin position="109"/>
        <end position="127"/>
    </location>
</feature>
<dbReference type="InterPro" id="IPR049975">
    <property type="entry name" value="SAV_915-like_dom"/>
</dbReference>
<evidence type="ECO:0000256" key="1">
    <source>
        <dbReference type="SAM" id="MobiDB-lite"/>
    </source>
</evidence>
<keyword evidence="3" id="KW-1185">Reference proteome</keyword>
<accession>A0ABQ2LMC8</accession>
<dbReference type="RefSeq" id="WP_373287910.1">
    <property type="nucleotide sequence ID" value="NZ_BMNG01000004.1"/>
</dbReference>
<dbReference type="NCBIfam" id="NF042914">
    <property type="entry name" value="SAV915_dom"/>
    <property type="match status" value="1"/>
</dbReference>
<evidence type="ECO:0008006" key="4">
    <source>
        <dbReference type="Google" id="ProtNLM"/>
    </source>
</evidence>